<dbReference type="GO" id="GO:0000287">
    <property type="term" value="F:magnesium ion binding"/>
    <property type="evidence" value="ECO:0007669"/>
    <property type="project" value="InterPro"/>
</dbReference>
<dbReference type="KEGG" id="tpr:Tpau_2411"/>
<evidence type="ECO:0000256" key="3">
    <source>
        <dbReference type="ARBA" id="ARBA00012953"/>
    </source>
</evidence>
<dbReference type="GO" id="GO:0050545">
    <property type="term" value="F:sulfopyruvate decarboxylase activity"/>
    <property type="evidence" value="ECO:0007669"/>
    <property type="project" value="TreeGrafter"/>
</dbReference>
<evidence type="ECO:0000256" key="5">
    <source>
        <dbReference type="ARBA" id="ARBA00022801"/>
    </source>
</evidence>
<evidence type="ECO:0000256" key="1">
    <source>
        <dbReference type="ARBA" id="ARBA00001946"/>
    </source>
</evidence>
<protein>
    <recommendedName>
        <fullName evidence="4">Probable 2-phosphosulfolactate phosphatase</fullName>
        <ecNumber evidence="3">3.1.3.71</ecNumber>
    </recommendedName>
</protein>
<dbReference type="EMBL" id="CP001966">
    <property type="protein sequence ID" value="ADG79017.1"/>
    <property type="molecule type" value="Genomic_DNA"/>
</dbReference>
<accession>D5UR28</accession>
<name>D5UR28_TSUPD</name>
<dbReference type="EC" id="3.1.3.71" evidence="3"/>
<dbReference type="SUPFAM" id="SSF142823">
    <property type="entry name" value="ComB-like"/>
    <property type="match status" value="1"/>
</dbReference>
<proteinExistence type="inferred from homology"/>
<comment type="catalytic activity">
    <reaction evidence="7">
        <text>(2R)-O-phospho-3-sulfolactate + H2O = (2R)-3-sulfolactate + phosphate</text>
        <dbReference type="Rhea" id="RHEA:23416"/>
        <dbReference type="ChEBI" id="CHEBI:15377"/>
        <dbReference type="ChEBI" id="CHEBI:15597"/>
        <dbReference type="ChEBI" id="CHEBI:43474"/>
        <dbReference type="ChEBI" id="CHEBI:58738"/>
        <dbReference type="EC" id="3.1.3.71"/>
    </reaction>
</comment>
<evidence type="ECO:0000313" key="8">
    <source>
        <dbReference type="EMBL" id="ADG79017.1"/>
    </source>
</evidence>
<dbReference type="Gene3D" id="3.90.1560.10">
    <property type="entry name" value="ComB-like"/>
    <property type="match status" value="1"/>
</dbReference>
<dbReference type="HOGENOM" id="CLU_094942_0_0_11"/>
<evidence type="ECO:0000256" key="6">
    <source>
        <dbReference type="ARBA" id="ARBA00022842"/>
    </source>
</evidence>
<comment type="cofactor">
    <cofactor evidence="1">
        <name>Mg(2+)</name>
        <dbReference type="ChEBI" id="CHEBI:18420"/>
    </cofactor>
</comment>
<reference evidence="9" key="1">
    <citation type="submission" date="2010-03" db="EMBL/GenBank/DDBJ databases">
        <title>The complete chromosome of Tsukamurella paurometabola DSM 20162.</title>
        <authorList>
            <consortium name="US DOE Joint Genome Institute (JGI-PGF)"/>
            <person name="Lucas S."/>
            <person name="Copeland A."/>
            <person name="Lapidus A."/>
            <person name="Glavina del Rio T."/>
            <person name="Dalin E."/>
            <person name="Tice H."/>
            <person name="Bruce D."/>
            <person name="Goodwin L."/>
            <person name="Pitluck S."/>
            <person name="Kyrpides N."/>
            <person name="Mavromatis K."/>
            <person name="Ivanova N."/>
            <person name="Mikhailova N."/>
            <person name="Munk A.C."/>
            <person name="Brettin T."/>
            <person name="Detter J.C."/>
            <person name="Tapia R."/>
            <person name="Han C."/>
            <person name="Larimer F."/>
            <person name="Land M."/>
            <person name="Hauser L."/>
            <person name="Markowitz V."/>
            <person name="Cheng J.-F."/>
            <person name="Hugenholtz P."/>
            <person name="Woyke T."/>
            <person name="Wu D."/>
            <person name="Jando M."/>
            <person name="Brambilla E."/>
            <person name="Klenk H.-P."/>
            <person name="Eisen J.A."/>
        </authorList>
    </citation>
    <scope>NUCLEOTIDE SEQUENCE [LARGE SCALE GENOMIC DNA]</scope>
    <source>
        <strain evidence="9">ATCC 8368 / DSM 20162 / CCUG 35730 / CIP 100753 / JCM 10117 / KCTC 9821 / NBRC 16120 / NCIMB 702349 / NCTC 13040</strain>
    </source>
</reference>
<dbReference type="PANTHER" id="PTHR37311">
    <property type="entry name" value="2-PHOSPHOSULFOLACTATE PHOSPHATASE-RELATED"/>
    <property type="match status" value="1"/>
</dbReference>
<dbReference type="Pfam" id="PF04029">
    <property type="entry name" value="2-ph_phosp"/>
    <property type="match status" value="1"/>
</dbReference>
<dbReference type="InterPro" id="IPR005238">
    <property type="entry name" value="ComB-like"/>
</dbReference>
<evidence type="ECO:0000256" key="2">
    <source>
        <dbReference type="ARBA" id="ARBA00009997"/>
    </source>
</evidence>
<comment type="similarity">
    <text evidence="2">Belongs to the ComB family.</text>
</comment>
<organism evidence="8 9">
    <name type="scientific">Tsukamurella paurometabola (strain ATCC 8368 / DSM 20162 / CCUG 35730 / CIP 100753 / JCM 10117 / KCTC 9821 / NBRC 16120 / NCIMB 702349 / NCTC 13040)</name>
    <name type="common">Corynebacterium paurometabolum</name>
    <dbReference type="NCBI Taxonomy" id="521096"/>
    <lineage>
        <taxon>Bacteria</taxon>
        <taxon>Bacillati</taxon>
        <taxon>Actinomycetota</taxon>
        <taxon>Actinomycetes</taxon>
        <taxon>Mycobacteriales</taxon>
        <taxon>Tsukamurellaceae</taxon>
        <taxon>Tsukamurella</taxon>
    </lineage>
</organism>
<evidence type="ECO:0000256" key="7">
    <source>
        <dbReference type="ARBA" id="ARBA00033711"/>
    </source>
</evidence>
<dbReference type="AlphaFoldDB" id="D5UR28"/>
<dbReference type="InterPro" id="IPR036702">
    <property type="entry name" value="ComB-like_sf"/>
</dbReference>
<dbReference type="eggNOG" id="COG2045">
    <property type="taxonomic scope" value="Bacteria"/>
</dbReference>
<keyword evidence="5" id="KW-0378">Hydrolase</keyword>
<dbReference type="STRING" id="521096.Tpau_2411"/>
<dbReference type="GO" id="GO:0050532">
    <property type="term" value="F:2-phosphosulfolactate phosphatase activity"/>
    <property type="evidence" value="ECO:0007669"/>
    <property type="project" value="UniProtKB-EC"/>
</dbReference>
<gene>
    <name evidence="8" type="ordered locus">Tpau_2411</name>
</gene>
<dbReference type="PANTHER" id="PTHR37311:SF1">
    <property type="entry name" value="2-PHOSPHOSULFOLACTATE PHOSPHATASE-RELATED"/>
    <property type="match status" value="1"/>
</dbReference>
<sequence>MNREHGQDAAAIRCEWGLDGARAIAVGADIVVVIDVLSFTTSLCVALERGITVFPYRWRDESAQTFAREHDAHLAVGRRAARPGQVSLSPSTIRAATGLRRLVLPSPNGSTIVHELAGGRATVLAASLRNAPAVAAWITARSEPGTVVAVIPAGERWPEGGLRPAVEDLWGAGAVIDGLSGAPSPEAIVARDAWRAVSATVRASLRDCASGRELIGIGFGDDVEVAAEVGATDRVPVLGHGAFRAG</sequence>
<evidence type="ECO:0000256" key="4">
    <source>
        <dbReference type="ARBA" id="ARBA00021948"/>
    </source>
</evidence>
<dbReference type="Proteomes" id="UP000001213">
    <property type="component" value="Chromosome"/>
</dbReference>
<evidence type="ECO:0000313" key="9">
    <source>
        <dbReference type="Proteomes" id="UP000001213"/>
    </source>
</evidence>
<keyword evidence="6" id="KW-0460">Magnesium</keyword>
<reference evidence="8 9" key="2">
    <citation type="journal article" date="2011" name="Stand. Genomic Sci.">
        <title>Complete genome sequence of Tsukamurella paurometabola type strain (no. 33).</title>
        <authorList>
            <person name="Munk A.C."/>
            <person name="Lapidus A."/>
            <person name="Lucas S."/>
            <person name="Nolan M."/>
            <person name="Tice H."/>
            <person name="Cheng J.F."/>
            <person name="Del Rio T.G."/>
            <person name="Goodwin L."/>
            <person name="Pitluck S."/>
            <person name="Liolios K."/>
            <person name="Huntemann M."/>
            <person name="Ivanova N."/>
            <person name="Mavromatis K."/>
            <person name="Mikhailova N."/>
            <person name="Pati A."/>
            <person name="Chen A."/>
            <person name="Palaniappan K."/>
            <person name="Tapia R."/>
            <person name="Han C."/>
            <person name="Land M."/>
            <person name="Hauser L."/>
            <person name="Chang Y.J."/>
            <person name="Jeffries C.D."/>
            <person name="Brettin T."/>
            <person name="Yasawong M."/>
            <person name="Brambilla E.M."/>
            <person name="Rohde M."/>
            <person name="Sikorski J."/>
            <person name="Goker M."/>
            <person name="Detter J.C."/>
            <person name="Woyke T."/>
            <person name="Bristow J."/>
            <person name="Eisen J.A."/>
            <person name="Markowitz V."/>
            <person name="Hugenholtz P."/>
            <person name="Kyrpides N.C."/>
            <person name="Klenk H.P."/>
        </authorList>
    </citation>
    <scope>NUCLEOTIDE SEQUENCE [LARGE SCALE GENOMIC DNA]</scope>
    <source>
        <strain evidence="9">ATCC 8368 / DSM 20162 / CCUG 35730 / CIP 100753 / JCM 10117 / KCTC 9821 / NBRC 16120 / NCIMB 702349 / NCTC 13040</strain>
    </source>
</reference>
<keyword evidence="9" id="KW-1185">Reference proteome</keyword>